<reference evidence="3 4" key="1">
    <citation type="journal article" date="2019" name="Sci. Rep.">
        <title>A high-quality genome of Eragrostis curvula grass provides insights into Poaceae evolution and supports new strategies to enhance forage quality.</title>
        <authorList>
            <person name="Carballo J."/>
            <person name="Santos B.A.C.M."/>
            <person name="Zappacosta D."/>
            <person name="Garbus I."/>
            <person name="Selva J.P."/>
            <person name="Gallo C.A."/>
            <person name="Diaz A."/>
            <person name="Albertini E."/>
            <person name="Caccamo M."/>
            <person name="Echenique V."/>
        </authorList>
    </citation>
    <scope>NUCLEOTIDE SEQUENCE [LARGE SCALE GENOMIC DNA]</scope>
    <source>
        <strain evidence="4">cv. Victoria</strain>
        <tissue evidence="3">Leaf</tissue>
    </source>
</reference>
<feature type="compositionally biased region" description="Basic residues" evidence="1">
    <location>
        <begin position="199"/>
        <end position="208"/>
    </location>
</feature>
<evidence type="ECO:0000256" key="1">
    <source>
        <dbReference type="SAM" id="MobiDB-lite"/>
    </source>
</evidence>
<dbReference type="Proteomes" id="UP000324897">
    <property type="component" value="Unassembled WGS sequence"/>
</dbReference>
<feature type="transmembrane region" description="Helical" evidence="2">
    <location>
        <begin position="20"/>
        <end position="49"/>
    </location>
</feature>
<evidence type="ECO:0000313" key="3">
    <source>
        <dbReference type="EMBL" id="TVT97408.1"/>
    </source>
</evidence>
<evidence type="ECO:0000256" key="2">
    <source>
        <dbReference type="SAM" id="Phobius"/>
    </source>
</evidence>
<dbReference type="PANTHER" id="PTHR31048">
    <property type="entry name" value="OS03G0233200 PROTEIN"/>
    <property type="match status" value="1"/>
</dbReference>
<dbReference type="InterPro" id="IPR037176">
    <property type="entry name" value="Osmotin/thaumatin-like_sf"/>
</dbReference>
<name>A0A5J9SEZ5_9POAL</name>
<dbReference type="AlphaFoldDB" id="A0A5J9SEZ5"/>
<feature type="region of interest" description="Disordered" evidence="1">
    <location>
        <begin position="187"/>
        <end position="236"/>
    </location>
</feature>
<evidence type="ECO:0000313" key="4">
    <source>
        <dbReference type="Proteomes" id="UP000324897"/>
    </source>
</evidence>
<accession>A0A5J9SEZ5</accession>
<keyword evidence="2" id="KW-0812">Transmembrane</keyword>
<dbReference type="Gramene" id="TVT97408">
    <property type="protein sequence ID" value="TVT97408"/>
    <property type="gene ID" value="EJB05_57343"/>
</dbReference>
<feature type="compositionally biased region" description="Low complexity" evidence="1">
    <location>
        <begin position="188"/>
        <end position="198"/>
    </location>
</feature>
<comment type="caution">
    <text evidence="3">The sequence shown here is derived from an EMBL/GenBank/DDBJ whole genome shotgun (WGS) entry which is preliminary data.</text>
</comment>
<feature type="non-terminal residue" evidence="3">
    <location>
        <position position="1"/>
    </location>
</feature>
<dbReference type="OrthoDB" id="430315at2759"/>
<dbReference type="InterPro" id="IPR001938">
    <property type="entry name" value="Thaumatin"/>
</dbReference>
<protein>
    <submittedName>
        <fullName evidence="3">Uncharacterized protein</fullName>
    </submittedName>
</protein>
<keyword evidence="4" id="KW-1185">Reference proteome</keyword>
<feature type="non-terminal residue" evidence="3">
    <location>
        <position position="236"/>
    </location>
</feature>
<dbReference type="Gene3D" id="2.60.110.10">
    <property type="entry name" value="Thaumatin"/>
    <property type="match status" value="1"/>
</dbReference>
<keyword evidence="2" id="KW-0472">Membrane</keyword>
<dbReference type="EMBL" id="RWGY01001008">
    <property type="protein sequence ID" value="TVT97408.1"/>
    <property type="molecule type" value="Genomic_DNA"/>
</dbReference>
<gene>
    <name evidence="3" type="ORF">EJB05_57343</name>
</gene>
<dbReference type="Pfam" id="PF00314">
    <property type="entry name" value="Thaumatin"/>
    <property type="match status" value="1"/>
</dbReference>
<organism evidence="3 4">
    <name type="scientific">Eragrostis curvula</name>
    <name type="common">weeping love grass</name>
    <dbReference type="NCBI Taxonomy" id="38414"/>
    <lineage>
        <taxon>Eukaryota</taxon>
        <taxon>Viridiplantae</taxon>
        <taxon>Streptophyta</taxon>
        <taxon>Embryophyta</taxon>
        <taxon>Tracheophyta</taxon>
        <taxon>Spermatophyta</taxon>
        <taxon>Magnoliopsida</taxon>
        <taxon>Liliopsida</taxon>
        <taxon>Poales</taxon>
        <taxon>Poaceae</taxon>
        <taxon>PACMAD clade</taxon>
        <taxon>Chloridoideae</taxon>
        <taxon>Eragrostideae</taxon>
        <taxon>Eragrostidinae</taxon>
        <taxon>Eragrostis</taxon>
    </lineage>
</organism>
<proteinExistence type="predicted"/>
<sequence>LSAPQDSHVSLSAATLHERVVWWLVALVHGAVVTALLCQCTRFLLLLAVPPPPVTALPQQASMEIPRSVAVLLLVFLVLWREGDAATFTFVNRCPNAVWPASCPTPAARGWNRRAGGARPVAAPSGWSGRMWARTGCSQDGATGRLVCATGDCGSGAAECRAGAGAAPAGAAVARGADEPPRGAVLGAARAGPHAAGPARRRRHRARAARCSSNPVGSSRGLPALDRMPGHTAFGH</sequence>
<dbReference type="SUPFAM" id="SSF49870">
    <property type="entry name" value="Osmotin, thaumatin-like protein"/>
    <property type="match status" value="1"/>
</dbReference>
<keyword evidence="2" id="KW-1133">Transmembrane helix</keyword>
<dbReference type="PROSITE" id="PS51367">
    <property type="entry name" value="THAUMATIN_2"/>
    <property type="match status" value="1"/>
</dbReference>
<dbReference type="SMART" id="SM00205">
    <property type="entry name" value="THN"/>
    <property type="match status" value="1"/>
</dbReference>